<evidence type="ECO:0000256" key="1">
    <source>
        <dbReference type="SAM" id="Phobius"/>
    </source>
</evidence>
<accession>W4L4W0</accession>
<feature type="transmembrane region" description="Helical" evidence="1">
    <location>
        <begin position="34"/>
        <end position="62"/>
    </location>
</feature>
<dbReference type="AlphaFoldDB" id="W4L4W0"/>
<evidence type="ECO:0000313" key="2">
    <source>
        <dbReference type="EMBL" id="ETW92914.1"/>
    </source>
</evidence>
<name>W4L4W0_ENTF1</name>
<keyword evidence="1" id="KW-0812">Transmembrane</keyword>
<protein>
    <submittedName>
        <fullName evidence="2">Uncharacterized protein</fullName>
    </submittedName>
</protein>
<keyword evidence="3" id="KW-1185">Reference proteome</keyword>
<keyword evidence="1" id="KW-0472">Membrane</keyword>
<proteinExistence type="predicted"/>
<reference evidence="2 3" key="1">
    <citation type="journal article" date="2014" name="Nature">
        <title>An environmental bacterial taxon with a large and distinct metabolic repertoire.</title>
        <authorList>
            <person name="Wilson M.C."/>
            <person name="Mori T."/>
            <person name="Ruckert C."/>
            <person name="Uria A.R."/>
            <person name="Helf M.J."/>
            <person name="Takada K."/>
            <person name="Gernert C."/>
            <person name="Steffens U.A."/>
            <person name="Heycke N."/>
            <person name="Schmitt S."/>
            <person name="Rinke C."/>
            <person name="Helfrich E.J."/>
            <person name="Brachmann A.O."/>
            <person name="Gurgui C."/>
            <person name="Wakimoto T."/>
            <person name="Kracht M."/>
            <person name="Crusemann M."/>
            <person name="Hentschel U."/>
            <person name="Abe I."/>
            <person name="Matsunaga S."/>
            <person name="Kalinowski J."/>
            <person name="Takeyama H."/>
            <person name="Piel J."/>
        </authorList>
    </citation>
    <scope>NUCLEOTIDE SEQUENCE [LARGE SCALE GENOMIC DNA]</scope>
    <source>
        <strain evidence="3">TSY1</strain>
    </source>
</reference>
<organism evidence="2 3">
    <name type="scientific">Entotheonella factor</name>
    <dbReference type="NCBI Taxonomy" id="1429438"/>
    <lineage>
        <taxon>Bacteria</taxon>
        <taxon>Pseudomonadati</taxon>
        <taxon>Nitrospinota/Tectimicrobiota group</taxon>
        <taxon>Candidatus Tectimicrobiota</taxon>
        <taxon>Candidatus Entotheonellia</taxon>
        <taxon>Candidatus Entotheonellales</taxon>
        <taxon>Candidatus Entotheonellaceae</taxon>
        <taxon>Candidatus Entotheonella</taxon>
    </lineage>
</organism>
<keyword evidence="1" id="KW-1133">Transmembrane helix</keyword>
<comment type="caution">
    <text evidence="2">The sequence shown here is derived from an EMBL/GenBank/DDBJ whole genome shotgun (WGS) entry which is preliminary data.</text>
</comment>
<gene>
    <name evidence="2" type="ORF">ETSY1_41540</name>
</gene>
<sequence length="77" mass="8760">MLLVFLLLASVYIAIRQARDLHGELLILGLTCLFYAGLMSIVSVTSRHLIVIMPFAVLWLAYIFSRFVRVRIDTFAS</sequence>
<evidence type="ECO:0000313" key="3">
    <source>
        <dbReference type="Proteomes" id="UP000019141"/>
    </source>
</evidence>
<dbReference type="Proteomes" id="UP000019141">
    <property type="component" value="Unassembled WGS sequence"/>
</dbReference>
<dbReference type="EMBL" id="AZHW01001345">
    <property type="protein sequence ID" value="ETW92914.1"/>
    <property type="molecule type" value="Genomic_DNA"/>
</dbReference>
<dbReference type="HOGENOM" id="CLU_2631583_0_0_7"/>